<dbReference type="Proteomes" id="UP000001312">
    <property type="component" value="Unassembled WGS sequence"/>
</dbReference>
<dbReference type="InParanoid" id="A7EC21"/>
<dbReference type="KEGG" id="ssl:SS1G_02859"/>
<dbReference type="AlphaFoldDB" id="A7EC21"/>
<reference evidence="2" key="1">
    <citation type="journal article" date="2011" name="PLoS Genet.">
        <title>Genomic analysis of the necrotrophic fungal pathogens Sclerotinia sclerotiorum and Botrytis cinerea.</title>
        <authorList>
            <person name="Amselem J."/>
            <person name="Cuomo C.A."/>
            <person name="van Kan J.A."/>
            <person name="Viaud M."/>
            <person name="Benito E.P."/>
            <person name="Couloux A."/>
            <person name="Coutinho P.M."/>
            <person name="de Vries R.P."/>
            <person name="Dyer P.S."/>
            <person name="Fillinger S."/>
            <person name="Fournier E."/>
            <person name="Gout L."/>
            <person name="Hahn M."/>
            <person name="Kohn L."/>
            <person name="Lapalu N."/>
            <person name="Plummer K.M."/>
            <person name="Pradier J.M."/>
            <person name="Quevillon E."/>
            <person name="Sharon A."/>
            <person name="Simon A."/>
            <person name="ten Have A."/>
            <person name="Tudzynski B."/>
            <person name="Tudzynski P."/>
            <person name="Wincker P."/>
            <person name="Andrew M."/>
            <person name="Anthouard V."/>
            <person name="Beever R.E."/>
            <person name="Beffa R."/>
            <person name="Benoit I."/>
            <person name="Bouzid O."/>
            <person name="Brault B."/>
            <person name="Chen Z."/>
            <person name="Choquer M."/>
            <person name="Collemare J."/>
            <person name="Cotton P."/>
            <person name="Danchin E.G."/>
            <person name="Da Silva C."/>
            <person name="Gautier A."/>
            <person name="Giraud C."/>
            <person name="Giraud T."/>
            <person name="Gonzalez C."/>
            <person name="Grossetete S."/>
            <person name="Guldener U."/>
            <person name="Henrissat B."/>
            <person name="Howlett B.J."/>
            <person name="Kodira C."/>
            <person name="Kretschmer M."/>
            <person name="Lappartient A."/>
            <person name="Leroch M."/>
            <person name="Levis C."/>
            <person name="Mauceli E."/>
            <person name="Neuveglise C."/>
            <person name="Oeser B."/>
            <person name="Pearson M."/>
            <person name="Poulain J."/>
            <person name="Poussereau N."/>
            <person name="Quesneville H."/>
            <person name="Rascle C."/>
            <person name="Schumacher J."/>
            <person name="Segurens B."/>
            <person name="Sexton A."/>
            <person name="Silva E."/>
            <person name="Sirven C."/>
            <person name="Soanes D.M."/>
            <person name="Talbot N.J."/>
            <person name="Templeton M."/>
            <person name="Yandava C."/>
            <person name="Yarden O."/>
            <person name="Zeng Q."/>
            <person name="Rollins J.A."/>
            <person name="Lebrun M.H."/>
            <person name="Dickman M."/>
        </authorList>
    </citation>
    <scope>NUCLEOTIDE SEQUENCE [LARGE SCALE GENOMIC DNA]</scope>
    <source>
        <strain evidence="2">ATCC 18683 / 1980 / Ss-1</strain>
    </source>
</reference>
<proteinExistence type="predicted"/>
<dbReference type="OMA" id="DITNELM"/>
<gene>
    <name evidence="1" type="ORF">SS1G_02859</name>
</gene>
<sequence>MIIGAYTNCESWRSSAFMRYNVLRLISRRSKGAECASLPCSSLEFSIFLLHGDLCVMRLLHAVINESHPDHLPRSNAEVIQLLNDLTSKEELVLSHANFMKPLKEHEELQKICLFTTVCLIVVTSIAEDLIESASEDSPIESAPVREALMMIHGAFGKFEPLADNFEAKPQPFQTCCFSYLAGCLKYSILFQRLLYPEDQCEHLEYFAESLKSINGFSLIIDSIQNYPKPNSRHITIYDCIPPLHETPIFCHLQAQPGKPVRPQLYRNQNPYGPGLLRNINHPSNEAYIRMKGYLL</sequence>
<evidence type="ECO:0000313" key="1">
    <source>
        <dbReference type="EMBL" id="EDN99999.1"/>
    </source>
</evidence>
<dbReference type="EMBL" id="CH476623">
    <property type="protein sequence ID" value="EDN99999.1"/>
    <property type="molecule type" value="Genomic_DNA"/>
</dbReference>
<organism evidence="1 2">
    <name type="scientific">Sclerotinia sclerotiorum (strain ATCC 18683 / 1980 / Ss-1)</name>
    <name type="common">White mold</name>
    <name type="synonym">Whetzelinia sclerotiorum</name>
    <dbReference type="NCBI Taxonomy" id="665079"/>
    <lineage>
        <taxon>Eukaryota</taxon>
        <taxon>Fungi</taxon>
        <taxon>Dikarya</taxon>
        <taxon>Ascomycota</taxon>
        <taxon>Pezizomycotina</taxon>
        <taxon>Leotiomycetes</taxon>
        <taxon>Helotiales</taxon>
        <taxon>Sclerotiniaceae</taxon>
        <taxon>Sclerotinia</taxon>
    </lineage>
</organism>
<dbReference type="GeneID" id="5493077"/>
<dbReference type="RefSeq" id="XP_001596637.1">
    <property type="nucleotide sequence ID" value="XM_001596587.1"/>
</dbReference>
<protein>
    <submittedName>
        <fullName evidence="1">Uncharacterized protein</fullName>
    </submittedName>
</protein>
<dbReference type="HOGENOM" id="CLU_943328_0_0_1"/>
<accession>A7EC21</accession>
<evidence type="ECO:0000313" key="2">
    <source>
        <dbReference type="Proteomes" id="UP000001312"/>
    </source>
</evidence>
<keyword evidence="2" id="KW-1185">Reference proteome</keyword>
<name>A7EC21_SCLS1</name>